<dbReference type="SUPFAM" id="SSF54427">
    <property type="entry name" value="NTF2-like"/>
    <property type="match status" value="1"/>
</dbReference>
<dbReference type="RefSeq" id="WP_129521496.1">
    <property type="nucleotide sequence ID" value="NZ_SDPN01000028.1"/>
</dbReference>
<dbReference type="InterPro" id="IPR004027">
    <property type="entry name" value="SEC_C_motif"/>
</dbReference>
<reference evidence="4 5" key="1">
    <citation type="submission" date="2019-01" db="EMBL/GenBank/DDBJ databases">
        <title>Agromyces.</title>
        <authorList>
            <person name="Li J."/>
        </authorList>
    </citation>
    <scope>NUCLEOTIDE SEQUENCE [LARGE SCALE GENOMIC DNA]</scope>
    <source>
        <strain evidence="4 5">DSM 15934</strain>
    </source>
</reference>
<dbReference type="InterPro" id="IPR032710">
    <property type="entry name" value="NTF2-like_dom_sf"/>
</dbReference>
<evidence type="ECO:0000313" key="4">
    <source>
        <dbReference type="EMBL" id="RXZ68366.1"/>
    </source>
</evidence>
<dbReference type="Proteomes" id="UP000293865">
    <property type="component" value="Unassembled WGS sequence"/>
</dbReference>
<sequence length="140" mass="15656">MPPAPDAFPAIDPGARCPCLSGSVFAECCGPFLAGAADAPTAPQLMRSRYTAFVAGDDRYLLATWHPSTRPERLELDPTMRWYRLDLERVERGGPLDPTGVVEFTARYRVGGERSERGEQHEVSRFVREHGRWFYVDAIG</sequence>
<evidence type="ECO:0000256" key="2">
    <source>
        <dbReference type="HAMAP-Rule" id="MF_00612"/>
    </source>
</evidence>
<keyword evidence="5" id="KW-1185">Reference proteome</keyword>
<comment type="similarity">
    <text evidence="1 2">Belongs to the UPF0225 family.</text>
</comment>
<dbReference type="HAMAP" id="MF_00612">
    <property type="entry name" value="UPF0225"/>
    <property type="match status" value="1"/>
</dbReference>
<evidence type="ECO:0000256" key="1">
    <source>
        <dbReference type="ARBA" id="ARBA00010839"/>
    </source>
</evidence>
<evidence type="ECO:0000313" key="5">
    <source>
        <dbReference type="Proteomes" id="UP000293865"/>
    </source>
</evidence>
<dbReference type="InterPro" id="IPR023006">
    <property type="entry name" value="YchJ-like"/>
</dbReference>
<protein>
    <recommendedName>
        <fullName evidence="2">UPF0225 protein ESP51_13900</fullName>
    </recommendedName>
</protein>
<dbReference type="Pfam" id="PF02810">
    <property type="entry name" value="SEC-C"/>
    <property type="match status" value="1"/>
</dbReference>
<feature type="domain" description="YchJ-like middle NTF2-like" evidence="3">
    <location>
        <begin position="41"/>
        <end position="138"/>
    </location>
</feature>
<dbReference type="OrthoDB" id="21421at2"/>
<proteinExistence type="inferred from homology"/>
<comment type="caution">
    <text evidence="4">The sequence shown here is derived from an EMBL/GenBank/DDBJ whole genome shotgun (WGS) entry which is preliminary data.</text>
</comment>
<dbReference type="AlphaFoldDB" id="A0A4V1QX44"/>
<name>A0A4V1QX44_9MICO</name>
<organism evidence="4 5">
    <name type="scientific">Agromyces albus</name>
    <dbReference type="NCBI Taxonomy" id="205332"/>
    <lineage>
        <taxon>Bacteria</taxon>
        <taxon>Bacillati</taxon>
        <taxon>Actinomycetota</taxon>
        <taxon>Actinomycetes</taxon>
        <taxon>Micrococcales</taxon>
        <taxon>Microbacteriaceae</taxon>
        <taxon>Agromyces</taxon>
    </lineage>
</organism>
<dbReference type="Gene3D" id="3.10.450.50">
    <property type="match status" value="1"/>
</dbReference>
<dbReference type="Pfam" id="PF17775">
    <property type="entry name" value="YchJ_M-like"/>
    <property type="match status" value="1"/>
</dbReference>
<evidence type="ECO:0000259" key="3">
    <source>
        <dbReference type="Pfam" id="PF17775"/>
    </source>
</evidence>
<dbReference type="EMBL" id="SDPN01000028">
    <property type="protein sequence ID" value="RXZ68366.1"/>
    <property type="molecule type" value="Genomic_DNA"/>
</dbReference>
<dbReference type="InterPro" id="IPR048469">
    <property type="entry name" value="YchJ-like_M"/>
</dbReference>
<gene>
    <name evidence="4" type="ORF">ESP51_13900</name>
</gene>
<accession>A0A4V1QX44</accession>